<protein>
    <recommendedName>
        <fullName evidence="1">HEPN domain-containing protein</fullName>
    </recommendedName>
</protein>
<evidence type="ECO:0000313" key="2">
    <source>
        <dbReference type="EMBL" id="PSI01866.1"/>
    </source>
</evidence>
<proteinExistence type="predicted"/>
<name>A0A2P7EF77_9SYNE</name>
<organism evidence="2 3">
    <name type="scientific">Synechococcus lacustris str. Tous</name>
    <dbReference type="NCBI Taxonomy" id="1910958"/>
    <lineage>
        <taxon>Bacteria</taxon>
        <taxon>Bacillati</taxon>
        <taxon>Cyanobacteriota</taxon>
        <taxon>Cyanophyceae</taxon>
        <taxon>Synechococcales</taxon>
        <taxon>Synechococcaceae</taxon>
        <taxon>Synechococcus</taxon>
    </lineage>
</organism>
<dbReference type="Gene3D" id="1.20.120.330">
    <property type="entry name" value="Nucleotidyltransferases domain 2"/>
    <property type="match status" value="1"/>
</dbReference>
<evidence type="ECO:0000313" key="3">
    <source>
        <dbReference type="Proteomes" id="UP000240206"/>
    </source>
</evidence>
<dbReference type="EMBL" id="PXVC01000017">
    <property type="protein sequence ID" value="PSI01866.1"/>
    <property type="molecule type" value="Genomic_DNA"/>
</dbReference>
<reference evidence="3" key="1">
    <citation type="submission" date="2018-03" db="EMBL/GenBank/DDBJ databases">
        <title>Ecological and genomic features of two cosmopolitan and abundant freshwater picocyanobacteria.</title>
        <authorList>
            <person name="Cabello-Yeves P.J."/>
            <person name="Picazo A."/>
            <person name="Camacho A."/>
            <person name="Callieri C."/>
            <person name="Rosselli R."/>
            <person name="Roda-Garcia J."/>
            <person name="Coutinho F.H."/>
            <person name="Rodriguez-Valera F."/>
        </authorList>
    </citation>
    <scope>NUCLEOTIDE SEQUENCE [LARGE SCALE GENOMIC DNA]</scope>
    <source>
        <strain evidence="3">Tous</strain>
    </source>
</reference>
<dbReference type="AlphaFoldDB" id="A0A2P7EF77"/>
<dbReference type="SUPFAM" id="SSF81593">
    <property type="entry name" value="Nucleotidyltransferase substrate binding subunit/domain"/>
    <property type="match status" value="1"/>
</dbReference>
<dbReference type="Pfam" id="PF05168">
    <property type="entry name" value="HEPN"/>
    <property type="match status" value="1"/>
</dbReference>
<dbReference type="Proteomes" id="UP000240206">
    <property type="component" value="Unassembled WGS sequence"/>
</dbReference>
<evidence type="ECO:0000259" key="1">
    <source>
        <dbReference type="Pfam" id="PF05168"/>
    </source>
</evidence>
<comment type="caution">
    <text evidence="2">The sequence shown here is derived from an EMBL/GenBank/DDBJ whole genome shotgun (WGS) entry which is preliminary data.</text>
</comment>
<keyword evidence="3" id="KW-1185">Reference proteome</keyword>
<dbReference type="InterPro" id="IPR007842">
    <property type="entry name" value="HEPN_dom"/>
</dbReference>
<accession>A0A2P7EF77</accession>
<sequence length="141" mass="16246">MGDGWIRRSHCMAPAETSTGFLRIAHRDLRTAMAMADSSLFEESTWGFHLQQAIEKALKAWLLVLSPEQPPFSHNLRLLFLMLRDQDAAVEPFLGLSRFTLFAVVWRYDEDPELEHLNRTAWNQLCTELLAHVDELASYSQ</sequence>
<feature type="domain" description="HEPN" evidence="1">
    <location>
        <begin position="21"/>
        <end position="108"/>
    </location>
</feature>
<gene>
    <name evidence="2" type="ORF">C7K08_05615</name>
</gene>